<dbReference type="Proteomes" id="UP001164746">
    <property type="component" value="Chromosome 11"/>
</dbReference>
<feature type="region of interest" description="Disordered" evidence="2">
    <location>
        <begin position="92"/>
        <end position="120"/>
    </location>
</feature>
<evidence type="ECO:0000313" key="4">
    <source>
        <dbReference type="Proteomes" id="UP001164746"/>
    </source>
</evidence>
<sequence length="245" mass="28788">DFSQDLERRYQSEQERIEQARTELEQLKSEHERAEEARQLREEEMYAAHEQHRADIEDQKHQLLRLVEENERAREKAKEELQLAREIQKHLDGERQKLREQQKLEQQQQQQGSQGSISIQTDPLCTTTTCVGSDDGLSSGHKEMGVGPNPGVDEEDGLILAKDVTVFREGRKMSTKEQLAELDQEEFSRRMSYRETEESLAFQQEDIEDSYGQTQQQIQARIRKIQEMEEEYKELDKAHLQDITT</sequence>
<evidence type="ECO:0000256" key="1">
    <source>
        <dbReference type="SAM" id="Coils"/>
    </source>
</evidence>
<protein>
    <submittedName>
        <fullName evidence="3">Uncharacterized protein</fullName>
    </submittedName>
</protein>
<evidence type="ECO:0000313" key="3">
    <source>
        <dbReference type="EMBL" id="WAR20589.1"/>
    </source>
</evidence>
<keyword evidence="1" id="KW-0175">Coiled coil</keyword>
<evidence type="ECO:0000256" key="2">
    <source>
        <dbReference type="SAM" id="MobiDB-lite"/>
    </source>
</evidence>
<feature type="compositionally biased region" description="Low complexity" evidence="2">
    <location>
        <begin position="104"/>
        <end position="120"/>
    </location>
</feature>
<feature type="region of interest" description="Disordered" evidence="2">
    <location>
        <begin position="23"/>
        <end position="57"/>
    </location>
</feature>
<feature type="non-terminal residue" evidence="3">
    <location>
        <position position="245"/>
    </location>
</feature>
<keyword evidence="4" id="KW-1185">Reference proteome</keyword>
<feature type="compositionally biased region" description="Basic and acidic residues" evidence="2">
    <location>
        <begin position="92"/>
        <end position="103"/>
    </location>
</feature>
<dbReference type="EMBL" id="CP111022">
    <property type="protein sequence ID" value="WAR20589.1"/>
    <property type="molecule type" value="Genomic_DNA"/>
</dbReference>
<reference evidence="3" key="1">
    <citation type="submission" date="2022-11" db="EMBL/GenBank/DDBJ databases">
        <title>Centuries of genome instability and evolution in soft-shell clam transmissible cancer (bioRxiv).</title>
        <authorList>
            <person name="Hart S.F.M."/>
            <person name="Yonemitsu M.A."/>
            <person name="Giersch R.M."/>
            <person name="Beal B.F."/>
            <person name="Arriagada G."/>
            <person name="Davis B.W."/>
            <person name="Ostrander E.A."/>
            <person name="Goff S.P."/>
            <person name="Metzger M.J."/>
        </authorList>
    </citation>
    <scope>NUCLEOTIDE SEQUENCE</scope>
    <source>
        <strain evidence="3">MELC-2E11</strain>
        <tissue evidence="3">Siphon/mantle</tissue>
    </source>
</reference>
<feature type="non-terminal residue" evidence="3">
    <location>
        <position position="1"/>
    </location>
</feature>
<proteinExistence type="predicted"/>
<accession>A0ABY7FHE8</accession>
<feature type="coiled-coil region" evidence="1">
    <location>
        <begin position="211"/>
        <end position="238"/>
    </location>
</feature>
<name>A0ABY7FHE8_MYAAR</name>
<organism evidence="3 4">
    <name type="scientific">Mya arenaria</name>
    <name type="common">Soft-shell clam</name>
    <dbReference type="NCBI Taxonomy" id="6604"/>
    <lineage>
        <taxon>Eukaryota</taxon>
        <taxon>Metazoa</taxon>
        <taxon>Spiralia</taxon>
        <taxon>Lophotrochozoa</taxon>
        <taxon>Mollusca</taxon>
        <taxon>Bivalvia</taxon>
        <taxon>Autobranchia</taxon>
        <taxon>Heteroconchia</taxon>
        <taxon>Euheterodonta</taxon>
        <taxon>Imparidentia</taxon>
        <taxon>Neoheterodontei</taxon>
        <taxon>Myida</taxon>
        <taxon>Myoidea</taxon>
        <taxon>Myidae</taxon>
        <taxon>Mya</taxon>
    </lineage>
</organism>
<gene>
    <name evidence="3" type="ORF">MAR_002427</name>
</gene>